<dbReference type="SUPFAM" id="SSF56801">
    <property type="entry name" value="Acetyl-CoA synthetase-like"/>
    <property type="match status" value="1"/>
</dbReference>
<dbReference type="Proteomes" id="UP000297861">
    <property type="component" value="Unassembled WGS sequence"/>
</dbReference>
<dbReference type="Gene3D" id="3.30.300.30">
    <property type="match status" value="1"/>
</dbReference>
<keyword evidence="3" id="KW-1185">Reference proteome</keyword>
<gene>
    <name evidence="2" type="ORF">E2605_02100</name>
</gene>
<dbReference type="PANTHER" id="PTHR45398">
    <property type="match status" value="1"/>
</dbReference>
<dbReference type="OrthoDB" id="8870348at2"/>
<evidence type="ECO:0000313" key="3">
    <source>
        <dbReference type="Proteomes" id="UP000297861"/>
    </source>
</evidence>
<proteinExistence type="predicted"/>
<dbReference type="STRING" id="1121485.GCA_000426485_00092"/>
<dbReference type="InterPro" id="IPR042099">
    <property type="entry name" value="ANL_N_sf"/>
</dbReference>
<dbReference type="InterPro" id="IPR045851">
    <property type="entry name" value="AMP-bd_C_sf"/>
</dbReference>
<accession>A0A4Y8LCY3</accession>
<dbReference type="AlphaFoldDB" id="A0A4Y8LCY3"/>
<name>A0A4Y8LCY3_9BACT</name>
<dbReference type="PANTHER" id="PTHR45398:SF1">
    <property type="entry name" value="ENZYME, PUTATIVE (JCVI)-RELATED"/>
    <property type="match status" value="1"/>
</dbReference>
<dbReference type="RefSeq" id="WP_134435336.1">
    <property type="nucleotide sequence ID" value="NZ_SOML01000001.1"/>
</dbReference>
<sequence length="356" mass="40065">MYNFDRKQQTITIEGVNYSAKDFEMIQVFNNPFWNDLYSFLHDWFSDNPTLTVQTSGSTGIPKEIQVEKERMMQSARLTCSFLGLKAGDKALLCMDLKYIGAKMVVVRSLIAGLDLYITTPSGNPLKNDTTQYDFAAMVPMQVFNSLQDKEQKQKLSRVKHLIIGGGAIDPQIAEEIRLFPNHVYSTYGMTETLSHIALRKLNGQDSSDRYYPFESVSLSLSAEQTLIINAPLVNTEKLQTNDIAELLEDGSFRIIGRKDNIINSGGIKIQIEEVETLLKSCISGNFAISSIPDPKFGEIVVLVTEHDTTINITELETTLPPYFIPKRTIQIERIPLTENGKISRAKLKTLLLSLR</sequence>
<dbReference type="GO" id="GO:0016874">
    <property type="term" value="F:ligase activity"/>
    <property type="evidence" value="ECO:0007669"/>
    <property type="project" value="UniProtKB-KW"/>
</dbReference>
<dbReference type="Pfam" id="PF00501">
    <property type="entry name" value="AMP-binding"/>
    <property type="match status" value="1"/>
</dbReference>
<comment type="caution">
    <text evidence="2">The sequence shown here is derived from an EMBL/GenBank/DDBJ whole genome shotgun (WGS) entry which is preliminary data.</text>
</comment>
<keyword evidence="2" id="KW-0436">Ligase</keyword>
<reference evidence="2 3" key="1">
    <citation type="submission" date="2019-03" db="EMBL/GenBank/DDBJ databases">
        <title>San Antonio Military Medical Center submission to MRSN (WRAIR), pending publication.</title>
        <authorList>
            <person name="Blyth D.M."/>
            <person name="Mccarthy S.L."/>
            <person name="Schall S.E."/>
            <person name="Stam J.A."/>
            <person name="Ong A.C."/>
            <person name="Mcgann P.T."/>
        </authorList>
    </citation>
    <scope>NUCLEOTIDE SEQUENCE [LARGE SCALE GENOMIC DNA]</scope>
    <source>
        <strain evidence="2 3">MRSN571793</strain>
    </source>
</reference>
<evidence type="ECO:0000259" key="1">
    <source>
        <dbReference type="Pfam" id="PF00501"/>
    </source>
</evidence>
<dbReference type="InterPro" id="IPR000873">
    <property type="entry name" value="AMP-dep_synth/lig_dom"/>
</dbReference>
<feature type="domain" description="AMP-dependent synthetase/ligase" evidence="1">
    <location>
        <begin position="49"/>
        <end position="203"/>
    </location>
</feature>
<organism evidence="2 3">
    <name type="scientific">Dysgonomonas capnocytophagoides</name>
    <dbReference type="NCBI Taxonomy" id="45254"/>
    <lineage>
        <taxon>Bacteria</taxon>
        <taxon>Pseudomonadati</taxon>
        <taxon>Bacteroidota</taxon>
        <taxon>Bacteroidia</taxon>
        <taxon>Bacteroidales</taxon>
        <taxon>Dysgonomonadaceae</taxon>
        <taxon>Dysgonomonas</taxon>
    </lineage>
</organism>
<evidence type="ECO:0000313" key="2">
    <source>
        <dbReference type="EMBL" id="TFD98900.1"/>
    </source>
</evidence>
<dbReference type="EMBL" id="SOML01000001">
    <property type="protein sequence ID" value="TFD98900.1"/>
    <property type="molecule type" value="Genomic_DNA"/>
</dbReference>
<protein>
    <submittedName>
        <fullName evidence="2">O-succinylbenzoic acid--CoA ligase</fullName>
    </submittedName>
</protein>
<dbReference type="Gene3D" id="3.40.50.12780">
    <property type="entry name" value="N-terminal domain of ligase-like"/>
    <property type="match status" value="1"/>
</dbReference>